<sequence>MVIKKKNYMDQQIINSAKLAVNDLMKLSLLGDSRLWVDFDREADVLYVNFGQPQKADDSILGDDNIIRRKRNGKIVSLTVLNASQYSI</sequence>
<proteinExistence type="predicted"/>
<comment type="caution">
    <text evidence="1">The sequence shown here is derived from an EMBL/GenBank/DDBJ whole genome shotgun (WGS) entry which is preliminary data.</text>
</comment>
<dbReference type="AlphaFoldDB" id="A0A0F9ZUR9"/>
<organism evidence="1 2">
    <name type="scientific">Candidatus Woesebacteria bacterium GW2011_GWA2_33_28</name>
    <dbReference type="NCBI Taxonomy" id="1618561"/>
    <lineage>
        <taxon>Bacteria</taxon>
        <taxon>Candidatus Woeseibacteriota</taxon>
    </lineage>
</organism>
<protein>
    <recommendedName>
        <fullName evidence="3">DUF2283 domain-containing protein</fullName>
    </recommendedName>
</protein>
<evidence type="ECO:0000313" key="1">
    <source>
        <dbReference type="EMBL" id="KKP48083.1"/>
    </source>
</evidence>
<evidence type="ECO:0008006" key="3">
    <source>
        <dbReference type="Google" id="ProtNLM"/>
    </source>
</evidence>
<name>A0A0F9ZUR9_9BACT</name>
<dbReference type="Proteomes" id="UP000033995">
    <property type="component" value="Unassembled WGS sequence"/>
</dbReference>
<accession>A0A0F9ZUR9</accession>
<dbReference type="Pfam" id="PF10049">
    <property type="entry name" value="DUF2283"/>
    <property type="match status" value="1"/>
</dbReference>
<gene>
    <name evidence="1" type="ORF">UR38_C0002G0186</name>
</gene>
<dbReference type="InterPro" id="IPR019270">
    <property type="entry name" value="DUF2283"/>
</dbReference>
<evidence type="ECO:0000313" key="2">
    <source>
        <dbReference type="Proteomes" id="UP000033995"/>
    </source>
</evidence>
<dbReference type="EMBL" id="LBOZ01000002">
    <property type="protein sequence ID" value="KKP48083.1"/>
    <property type="molecule type" value="Genomic_DNA"/>
</dbReference>
<reference evidence="1 2" key="1">
    <citation type="journal article" date="2015" name="Nature">
        <title>rRNA introns, odd ribosomes, and small enigmatic genomes across a large radiation of phyla.</title>
        <authorList>
            <person name="Brown C.T."/>
            <person name="Hug L.A."/>
            <person name="Thomas B.C."/>
            <person name="Sharon I."/>
            <person name="Castelle C.J."/>
            <person name="Singh A."/>
            <person name="Wilkins M.J."/>
            <person name="Williams K.H."/>
            <person name="Banfield J.F."/>
        </authorList>
    </citation>
    <scope>NUCLEOTIDE SEQUENCE [LARGE SCALE GENOMIC DNA]</scope>
</reference>